<dbReference type="Proteomes" id="UP000823775">
    <property type="component" value="Unassembled WGS sequence"/>
</dbReference>
<accession>A0ABS8WRN9</accession>
<keyword evidence="2" id="KW-1185">Reference proteome</keyword>
<dbReference type="EMBL" id="JACEIK010009785">
    <property type="protein sequence ID" value="MCE3214698.1"/>
    <property type="molecule type" value="Genomic_DNA"/>
</dbReference>
<evidence type="ECO:0000313" key="2">
    <source>
        <dbReference type="Proteomes" id="UP000823775"/>
    </source>
</evidence>
<proteinExistence type="predicted"/>
<reference evidence="1 2" key="1">
    <citation type="journal article" date="2021" name="BMC Genomics">
        <title>Datura genome reveals duplications of psychoactive alkaloid biosynthetic genes and high mutation rate following tissue culture.</title>
        <authorList>
            <person name="Rajewski A."/>
            <person name="Carter-House D."/>
            <person name="Stajich J."/>
            <person name="Litt A."/>
        </authorList>
    </citation>
    <scope>NUCLEOTIDE SEQUENCE [LARGE SCALE GENOMIC DNA]</scope>
    <source>
        <strain evidence="1">AR-01</strain>
    </source>
</reference>
<sequence length="71" mass="7854">QRGIEKLEVMSPSFFLRERSIYGCLKRSKGMFKLHEIMLLIHAIDVGLPVSLESSTVLGSMSQSEISTSGP</sequence>
<organism evidence="1 2">
    <name type="scientific">Datura stramonium</name>
    <name type="common">Jimsonweed</name>
    <name type="synonym">Common thornapple</name>
    <dbReference type="NCBI Taxonomy" id="4076"/>
    <lineage>
        <taxon>Eukaryota</taxon>
        <taxon>Viridiplantae</taxon>
        <taxon>Streptophyta</taxon>
        <taxon>Embryophyta</taxon>
        <taxon>Tracheophyta</taxon>
        <taxon>Spermatophyta</taxon>
        <taxon>Magnoliopsida</taxon>
        <taxon>eudicotyledons</taxon>
        <taxon>Gunneridae</taxon>
        <taxon>Pentapetalae</taxon>
        <taxon>asterids</taxon>
        <taxon>lamiids</taxon>
        <taxon>Solanales</taxon>
        <taxon>Solanaceae</taxon>
        <taxon>Solanoideae</taxon>
        <taxon>Datureae</taxon>
        <taxon>Datura</taxon>
    </lineage>
</organism>
<evidence type="ECO:0000313" key="1">
    <source>
        <dbReference type="EMBL" id="MCE3214698.1"/>
    </source>
</evidence>
<gene>
    <name evidence="1" type="ORF">HAX54_053073</name>
</gene>
<feature type="non-terminal residue" evidence="1">
    <location>
        <position position="1"/>
    </location>
</feature>
<protein>
    <submittedName>
        <fullName evidence="1">Uncharacterized protein</fullName>
    </submittedName>
</protein>
<name>A0ABS8WRN9_DATST</name>
<comment type="caution">
    <text evidence="1">The sequence shown here is derived from an EMBL/GenBank/DDBJ whole genome shotgun (WGS) entry which is preliminary data.</text>
</comment>